<protein>
    <recommendedName>
        <fullName evidence="7">SbsA Ig-like domain-containing protein</fullName>
    </recommendedName>
</protein>
<feature type="signal peptide" evidence="4">
    <location>
        <begin position="1"/>
        <end position="17"/>
    </location>
</feature>
<dbReference type="STRING" id="94130.A0A2Z6S3J7"/>
<keyword evidence="3" id="KW-0472">Membrane</keyword>
<gene>
    <name evidence="5" type="ORF">RclHR1_05040003</name>
</gene>
<feature type="transmembrane region" description="Helical" evidence="3">
    <location>
        <begin position="729"/>
        <end position="753"/>
    </location>
</feature>
<feature type="coiled-coil region" evidence="1">
    <location>
        <begin position="1005"/>
        <end position="1032"/>
    </location>
</feature>
<feature type="coiled-coil region" evidence="1">
    <location>
        <begin position="796"/>
        <end position="906"/>
    </location>
</feature>
<feature type="chain" id="PRO_5016306494" description="SbsA Ig-like domain-containing protein" evidence="4">
    <location>
        <begin position="18"/>
        <end position="1206"/>
    </location>
</feature>
<keyword evidence="1" id="KW-0175">Coiled coil</keyword>
<dbReference type="EMBL" id="BEXD01003876">
    <property type="protein sequence ID" value="GBC03262.1"/>
    <property type="molecule type" value="Genomic_DNA"/>
</dbReference>
<keyword evidence="6" id="KW-1185">Reference proteome</keyword>
<keyword evidence="3" id="KW-0812">Transmembrane</keyword>
<proteinExistence type="predicted"/>
<evidence type="ECO:0000256" key="2">
    <source>
        <dbReference type="SAM" id="MobiDB-lite"/>
    </source>
</evidence>
<evidence type="ECO:0000313" key="5">
    <source>
        <dbReference type="EMBL" id="GBC03262.1"/>
    </source>
</evidence>
<keyword evidence="4" id="KW-0732">Signal</keyword>
<feature type="region of interest" description="Disordered" evidence="2">
    <location>
        <begin position="970"/>
        <end position="989"/>
    </location>
</feature>
<sequence length="1206" mass="137802">MLSILLLAILPAKSSFTFEEPQPETPSTPRVLNTAFYDDGTIVVRIVRVNYTTSSSICVEERLSIRTIYPNGIVKGFDLSSDILNIQPFNFCLLSQFNPLRFYTIKTNLLLITYVEAADENNPYSTHEDWGMIIDLDGVIRSKTKLSPSYVNTITNEWLPAQDSITLNVHRDNGFFRMNPVNESYLLLQQFKVDENDEIQSLAETYMNYTAYPIESVATMDGGYAVIYPYYVSSITTPFTPFMAIHGFFLENGSTDKQGPFVIYQTQTPISNITLLDCDFTKVGYGQTCILVINTPSETNQNTFIKIDFLSTGTVYNTTYFQNPADLTDFSIQALDYGGYFLFSTTQPSSGSNLNLYGYILDDQGNHYSWNLPYPALTNEGGSIVVLPNNTLAIPQPEFGQTWGLITTDLYKIESARDHGYENLHIFSTTPNINDIIDPSEMKSLTIKFYDKVELSPNRNITILQDDGSGNGTMRQSASVDINNKEFVNYIDDYTIEVTVIDSTFNQPNTKYYVLIDDGFVKSKDLQEPILGIQQPVWYFMTTQEKASSNSASNMFEKMMSESSIDGKVRLTSEGTAYYKSFKDDKIKVKEFFDNLTQELANAIPVGPDRITTNRRHEIDTTVSPEQFILSINIKKAKNKGEKSVDSIASDLNTLIKNKLITVIGSGEYSKYLDDGYGYLTIPRWLEEHWPSLLGTRKSFAIYACGNAVEKFVTSILFTSVDASSVENIFTFSLFFVTFPFVVNLGFAFKIVIEELMRNDFRILLEKIRELIDDISEKGNNSTTEDDSDNKGLLEVDDRKEKVNKLTKVLKETEKELIKIKEELTEVIDLTNELKDVNESIKKLGDSNENEVKDIVKKLKKINNTIKELMQIEDFAEELIKVSKHLDELENLLELNKINVNKDNKESNEVELQEVITNVGGSNEVNKFAEEMGKNFVKEYNKIKKLMEGLREVKELKKQLDKSEKLMLKLTNEEPTSEKESPSEKELTSRKELIRELEKLNIFKKELVRINIHELEEERREFNDHANFAEEYVRNNDIGANDIEVVRTGMKDEENEESKRKNNLWTSVKGWGNKIRNKDEETTKGLPEKKYRRFSKWLRDYKNNQVIVVIFTILAGVDISHLVLLGSGLRIKFRNTDINFNAKLSRAAGKTLFWGGITNILIEDISIILIQLYYLIQVVSIRYTPIYSIAKSSIHFTTNLFEYKLG</sequence>
<name>A0A2Z6S3J7_9GLOM</name>
<comment type="caution">
    <text evidence="5">The sequence shown here is derived from an EMBL/GenBank/DDBJ whole genome shotgun (WGS) entry which is preliminary data.</text>
</comment>
<evidence type="ECO:0000256" key="3">
    <source>
        <dbReference type="SAM" id="Phobius"/>
    </source>
</evidence>
<keyword evidence="3" id="KW-1133">Transmembrane helix</keyword>
<evidence type="ECO:0000256" key="4">
    <source>
        <dbReference type="SAM" id="SignalP"/>
    </source>
</evidence>
<organism evidence="5 6">
    <name type="scientific">Rhizophagus clarus</name>
    <dbReference type="NCBI Taxonomy" id="94130"/>
    <lineage>
        <taxon>Eukaryota</taxon>
        <taxon>Fungi</taxon>
        <taxon>Fungi incertae sedis</taxon>
        <taxon>Mucoromycota</taxon>
        <taxon>Glomeromycotina</taxon>
        <taxon>Glomeromycetes</taxon>
        <taxon>Glomerales</taxon>
        <taxon>Glomeraceae</taxon>
        <taxon>Rhizophagus</taxon>
    </lineage>
</organism>
<accession>A0A2Z6S3J7</accession>
<feature type="transmembrane region" description="Helical" evidence="3">
    <location>
        <begin position="1106"/>
        <end position="1131"/>
    </location>
</feature>
<evidence type="ECO:0008006" key="7">
    <source>
        <dbReference type="Google" id="ProtNLM"/>
    </source>
</evidence>
<evidence type="ECO:0000313" key="6">
    <source>
        <dbReference type="Proteomes" id="UP000247702"/>
    </source>
</evidence>
<dbReference type="Proteomes" id="UP000247702">
    <property type="component" value="Unassembled WGS sequence"/>
</dbReference>
<reference evidence="5 6" key="1">
    <citation type="submission" date="2017-11" db="EMBL/GenBank/DDBJ databases">
        <title>The genome of Rhizophagus clarus HR1 reveals common genetic basis of auxotrophy among arbuscular mycorrhizal fungi.</title>
        <authorList>
            <person name="Kobayashi Y."/>
        </authorList>
    </citation>
    <scope>NUCLEOTIDE SEQUENCE [LARGE SCALE GENOMIC DNA]</scope>
    <source>
        <strain evidence="5 6">HR1</strain>
    </source>
</reference>
<feature type="compositionally biased region" description="Basic and acidic residues" evidence="2">
    <location>
        <begin position="976"/>
        <end position="989"/>
    </location>
</feature>
<feature type="transmembrane region" description="Helical" evidence="3">
    <location>
        <begin position="1151"/>
        <end position="1176"/>
    </location>
</feature>
<dbReference type="AlphaFoldDB" id="A0A2Z6S3J7"/>
<evidence type="ECO:0000256" key="1">
    <source>
        <dbReference type="SAM" id="Coils"/>
    </source>
</evidence>